<proteinExistence type="predicted"/>
<dbReference type="Proteomes" id="UP000266841">
    <property type="component" value="Unassembled WGS sequence"/>
</dbReference>
<evidence type="ECO:0000313" key="2">
    <source>
        <dbReference type="Proteomes" id="UP000266841"/>
    </source>
</evidence>
<name>K0T6X4_THAOC</name>
<evidence type="ECO:0000313" key="1">
    <source>
        <dbReference type="EMBL" id="EJK73420.1"/>
    </source>
</evidence>
<accession>K0T6X4</accession>
<dbReference type="InterPro" id="IPR029063">
    <property type="entry name" value="SAM-dependent_MTases_sf"/>
</dbReference>
<reference evidence="1 2" key="1">
    <citation type="journal article" date="2012" name="Genome Biol.">
        <title>Genome and low-iron response of an oceanic diatom adapted to chronic iron limitation.</title>
        <authorList>
            <person name="Lommer M."/>
            <person name="Specht M."/>
            <person name="Roy A.S."/>
            <person name="Kraemer L."/>
            <person name="Andreson R."/>
            <person name="Gutowska M.A."/>
            <person name="Wolf J."/>
            <person name="Bergner S.V."/>
            <person name="Schilhabel M.B."/>
            <person name="Klostermeier U.C."/>
            <person name="Beiko R.G."/>
            <person name="Rosenstiel P."/>
            <person name="Hippler M."/>
            <person name="Laroche J."/>
        </authorList>
    </citation>
    <scope>NUCLEOTIDE SEQUENCE [LARGE SCALE GENOMIC DNA]</scope>
    <source>
        <strain evidence="1 2">CCMP1005</strain>
    </source>
</reference>
<organism evidence="1 2">
    <name type="scientific">Thalassiosira oceanica</name>
    <name type="common">Marine diatom</name>
    <dbReference type="NCBI Taxonomy" id="159749"/>
    <lineage>
        <taxon>Eukaryota</taxon>
        <taxon>Sar</taxon>
        <taxon>Stramenopiles</taxon>
        <taxon>Ochrophyta</taxon>
        <taxon>Bacillariophyta</taxon>
        <taxon>Coscinodiscophyceae</taxon>
        <taxon>Thalassiosirophycidae</taxon>
        <taxon>Thalassiosirales</taxon>
        <taxon>Thalassiosiraceae</taxon>
        <taxon>Thalassiosira</taxon>
    </lineage>
</organism>
<comment type="caution">
    <text evidence="1">The sequence shown here is derived from an EMBL/GenBank/DDBJ whole genome shotgun (WGS) entry which is preliminary data.</text>
</comment>
<dbReference type="EMBL" id="AGNL01004506">
    <property type="protein sequence ID" value="EJK73420.1"/>
    <property type="molecule type" value="Genomic_DNA"/>
</dbReference>
<protein>
    <submittedName>
        <fullName evidence="1">Uncharacterized protein</fullName>
    </submittedName>
</protein>
<dbReference type="SUPFAM" id="SSF53335">
    <property type="entry name" value="S-adenosyl-L-methionine-dependent methyltransferases"/>
    <property type="match status" value="1"/>
</dbReference>
<dbReference type="OrthoDB" id="40647at2759"/>
<dbReference type="Gene3D" id="3.40.50.150">
    <property type="entry name" value="Vaccinia Virus protein VP39"/>
    <property type="match status" value="1"/>
</dbReference>
<dbReference type="AlphaFoldDB" id="K0T6X4"/>
<feature type="non-terminal residue" evidence="1">
    <location>
        <position position="1"/>
    </location>
</feature>
<keyword evidence="2" id="KW-1185">Reference proteome</keyword>
<sequence length="419" mass="46646">DGMAVTTQIISPSNPSNEAKRSTIMVLNKTKDGRPGMSVTQVLLLANLIVMSLSSYRYLKSAINDGTSVVQGEEASRLPPSDLEDRINSSSSTEVAAVSITSDHPPEVEHHIPAEVNRRSSSLLKGPVIADTPPGGIGQLHSGGAYFVKPREGERDFYETAKTTATDKVTAPRPYSRDDTAPFQFLGEVSSQRGCQIIKAHISSSEEVGFYNGAGYDTYRKFMPNAEAHSIEIACLPKGPREEGKWPWGNFAEKKYQQYLDEDRLHCGDGNDVNYLNEVWTTSMNRVGAPPLRVVVDDGAHIAEHMAQTVFFWFPRIEPRGILIVEDIQPIQEANPFRAQFLPQIMKDLHYCGDPKQNEDDVCFPTLWKLLASIHCELHICVFERSDEPAIKDLSLEDSKNPKNALDLKQCKSMMNGHW</sequence>
<gene>
    <name evidence="1" type="ORF">THAOC_04955</name>
</gene>